<reference evidence="2" key="2">
    <citation type="journal article" date="2021" name="PeerJ">
        <title>Extensive microbial diversity within the chicken gut microbiome revealed by metagenomics and culture.</title>
        <authorList>
            <person name="Gilroy R."/>
            <person name="Ravi A."/>
            <person name="Getino M."/>
            <person name="Pursley I."/>
            <person name="Horton D.L."/>
            <person name="Alikhan N.F."/>
            <person name="Baker D."/>
            <person name="Gharbi K."/>
            <person name="Hall N."/>
            <person name="Watson M."/>
            <person name="Adriaenssens E.M."/>
            <person name="Foster-Nyarko E."/>
            <person name="Jarju S."/>
            <person name="Secka A."/>
            <person name="Antonio M."/>
            <person name="Oren A."/>
            <person name="Chaudhuri R.R."/>
            <person name="La Ragione R."/>
            <person name="Hildebrand F."/>
            <person name="Pallen M.J."/>
        </authorList>
    </citation>
    <scope>NUCLEOTIDE SEQUENCE</scope>
    <source>
        <strain evidence="2">ChiGjej1B1-24693</strain>
    </source>
</reference>
<dbReference type="InterPro" id="IPR005149">
    <property type="entry name" value="Tscrpt_reg_PadR_N"/>
</dbReference>
<reference evidence="2" key="1">
    <citation type="submission" date="2020-10" db="EMBL/GenBank/DDBJ databases">
        <authorList>
            <person name="Gilroy R."/>
        </authorList>
    </citation>
    <scope>NUCLEOTIDE SEQUENCE</scope>
    <source>
        <strain evidence="2">ChiGjej1B1-24693</strain>
    </source>
</reference>
<dbReference type="Pfam" id="PF03551">
    <property type="entry name" value="PadR"/>
    <property type="match status" value="1"/>
</dbReference>
<proteinExistence type="predicted"/>
<dbReference type="Proteomes" id="UP000886842">
    <property type="component" value="Unassembled WGS sequence"/>
</dbReference>
<name>A0A9D1KNJ1_9ACTN</name>
<dbReference type="PANTHER" id="PTHR33169:SF14">
    <property type="entry name" value="TRANSCRIPTIONAL REGULATOR RV3488"/>
    <property type="match status" value="1"/>
</dbReference>
<protein>
    <submittedName>
        <fullName evidence="2">PadR family transcriptional regulator</fullName>
    </submittedName>
</protein>
<dbReference type="InterPro" id="IPR052509">
    <property type="entry name" value="Metal_resp_DNA-bind_regulator"/>
</dbReference>
<evidence type="ECO:0000313" key="2">
    <source>
        <dbReference type="EMBL" id="HIT75842.1"/>
    </source>
</evidence>
<sequence length="111" mass="12582">MDELGDRIATNLRKGVLEFCVLALLAEQEMYGLELADTLVQRGLTASEGSLYPLLARMRHADLVTTRWDTPDRGRPRRYYAITTTGREHLATFGPIWRTIRAGVDDLVEHP</sequence>
<organism evidence="2 3">
    <name type="scientific">Candidatus Avipropionibacterium avicola</name>
    <dbReference type="NCBI Taxonomy" id="2840701"/>
    <lineage>
        <taxon>Bacteria</taxon>
        <taxon>Bacillati</taxon>
        <taxon>Actinomycetota</taxon>
        <taxon>Actinomycetes</taxon>
        <taxon>Propionibacteriales</taxon>
        <taxon>Propionibacteriaceae</taxon>
        <taxon>Propionibacteriaceae incertae sedis</taxon>
        <taxon>Candidatus Avipropionibacterium</taxon>
    </lineage>
</organism>
<dbReference type="EMBL" id="DVLP01000287">
    <property type="protein sequence ID" value="HIT75842.1"/>
    <property type="molecule type" value="Genomic_DNA"/>
</dbReference>
<dbReference type="AlphaFoldDB" id="A0A9D1KNJ1"/>
<evidence type="ECO:0000259" key="1">
    <source>
        <dbReference type="Pfam" id="PF03551"/>
    </source>
</evidence>
<comment type="caution">
    <text evidence="2">The sequence shown here is derived from an EMBL/GenBank/DDBJ whole genome shotgun (WGS) entry which is preliminary data.</text>
</comment>
<dbReference type="SUPFAM" id="SSF46785">
    <property type="entry name" value="Winged helix' DNA-binding domain"/>
    <property type="match status" value="1"/>
</dbReference>
<evidence type="ECO:0000313" key="3">
    <source>
        <dbReference type="Proteomes" id="UP000886842"/>
    </source>
</evidence>
<accession>A0A9D1KNJ1</accession>
<dbReference type="InterPro" id="IPR036390">
    <property type="entry name" value="WH_DNA-bd_sf"/>
</dbReference>
<feature type="domain" description="Transcription regulator PadR N-terminal" evidence="1">
    <location>
        <begin position="21"/>
        <end position="91"/>
    </location>
</feature>
<dbReference type="PANTHER" id="PTHR33169">
    <property type="entry name" value="PADR-FAMILY TRANSCRIPTIONAL REGULATOR"/>
    <property type="match status" value="1"/>
</dbReference>
<dbReference type="InterPro" id="IPR036388">
    <property type="entry name" value="WH-like_DNA-bd_sf"/>
</dbReference>
<dbReference type="Gene3D" id="1.10.10.10">
    <property type="entry name" value="Winged helix-like DNA-binding domain superfamily/Winged helix DNA-binding domain"/>
    <property type="match status" value="1"/>
</dbReference>
<gene>
    <name evidence="2" type="ORF">IAA98_09670</name>
</gene>